<protein>
    <recommendedName>
        <fullName evidence="4">BTB domain-containing protein</fullName>
    </recommendedName>
</protein>
<gene>
    <name evidence="2" type="ORF">PAC_14568</name>
</gene>
<keyword evidence="3" id="KW-1185">Reference proteome</keyword>
<sequence>MYDFDDETHFVGERRFKTPEPRASSPDLNCWTTPEPETEKPNPTPDFIFDTGNIRLLVKVDGKVIEGKVASEALCLASPVWKKFLFPPWKAEEELRHSVKQIDCTEDDSTALLILLNIVHSRFEKVPEHVQYRTLLSIATLCDQYDCVKLVRPWLVDNLWLRGEKHESVKIGQHKWLFIAWVFGRTATFQKLAMDLVKDIRVDSEEEWMSVAPMPPEIIESILSKRRATIASILEIIYDVLNSYEATVKPCTKEQSWGRSKNVCKRQYADRDKCDAIVYGSLVLGLQSINLYPRKCPEDIAISINELAHQLKQLNILRLPCKDGVKSDHGTCGIFKSVTIAIDRALLCTGDPSQQSHYTHMRAQCERLGR</sequence>
<evidence type="ECO:0008006" key="4">
    <source>
        <dbReference type="Google" id="ProtNLM"/>
    </source>
</evidence>
<name>A0A1L7XI04_9HELO</name>
<dbReference type="EMBL" id="FJOG01000027">
    <property type="protein sequence ID" value="CZR64670.1"/>
    <property type="molecule type" value="Genomic_DNA"/>
</dbReference>
<proteinExistence type="predicted"/>
<dbReference type="AlphaFoldDB" id="A0A1L7XI04"/>
<evidence type="ECO:0000313" key="3">
    <source>
        <dbReference type="Proteomes" id="UP000184330"/>
    </source>
</evidence>
<evidence type="ECO:0000256" key="1">
    <source>
        <dbReference type="SAM" id="MobiDB-lite"/>
    </source>
</evidence>
<organism evidence="2 3">
    <name type="scientific">Phialocephala subalpina</name>
    <dbReference type="NCBI Taxonomy" id="576137"/>
    <lineage>
        <taxon>Eukaryota</taxon>
        <taxon>Fungi</taxon>
        <taxon>Dikarya</taxon>
        <taxon>Ascomycota</taxon>
        <taxon>Pezizomycotina</taxon>
        <taxon>Leotiomycetes</taxon>
        <taxon>Helotiales</taxon>
        <taxon>Mollisiaceae</taxon>
        <taxon>Phialocephala</taxon>
        <taxon>Phialocephala fortinii species complex</taxon>
    </lineage>
</organism>
<dbReference type="STRING" id="576137.A0A1L7XI04"/>
<reference evidence="2 3" key="1">
    <citation type="submission" date="2016-03" db="EMBL/GenBank/DDBJ databases">
        <authorList>
            <person name="Ploux O."/>
        </authorList>
    </citation>
    <scope>NUCLEOTIDE SEQUENCE [LARGE SCALE GENOMIC DNA]</scope>
    <source>
        <strain evidence="2 3">UAMH 11012</strain>
    </source>
</reference>
<dbReference type="Proteomes" id="UP000184330">
    <property type="component" value="Unassembled WGS sequence"/>
</dbReference>
<feature type="region of interest" description="Disordered" evidence="1">
    <location>
        <begin position="13"/>
        <end position="45"/>
    </location>
</feature>
<evidence type="ECO:0000313" key="2">
    <source>
        <dbReference type="EMBL" id="CZR64670.1"/>
    </source>
</evidence>
<dbReference type="OrthoDB" id="5275938at2759"/>
<accession>A0A1L7XI04</accession>